<dbReference type="EMBL" id="HBIO01018866">
    <property type="protein sequence ID" value="CAE0469662.1"/>
    <property type="molecule type" value="Transcribed_RNA"/>
</dbReference>
<proteinExistence type="predicted"/>
<dbReference type="AlphaFoldDB" id="A0A7S3VBC6"/>
<keyword evidence="2" id="KW-1133">Transmembrane helix</keyword>
<gene>
    <name evidence="3" type="ORF">CDEB00056_LOCUS14515</name>
</gene>
<protein>
    <submittedName>
        <fullName evidence="3">Uncharacterized protein</fullName>
    </submittedName>
</protein>
<reference evidence="3" key="1">
    <citation type="submission" date="2021-01" db="EMBL/GenBank/DDBJ databases">
        <authorList>
            <person name="Corre E."/>
            <person name="Pelletier E."/>
            <person name="Niang G."/>
            <person name="Scheremetjew M."/>
            <person name="Finn R."/>
            <person name="Kale V."/>
            <person name="Holt S."/>
            <person name="Cochrane G."/>
            <person name="Meng A."/>
            <person name="Brown T."/>
            <person name="Cohen L."/>
        </authorList>
    </citation>
    <scope>NUCLEOTIDE SEQUENCE</scope>
    <source>
        <strain evidence="3">MM31A-1</strain>
    </source>
</reference>
<evidence type="ECO:0000256" key="1">
    <source>
        <dbReference type="SAM" id="MobiDB-lite"/>
    </source>
</evidence>
<accession>A0A7S3VBC6</accession>
<evidence type="ECO:0000313" key="3">
    <source>
        <dbReference type="EMBL" id="CAE0469662.1"/>
    </source>
</evidence>
<organism evidence="3">
    <name type="scientific">Chaetoceros debilis</name>
    <dbReference type="NCBI Taxonomy" id="122233"/>
    <lineage>
        <taxon>Eukaryota</taxon>
        <taxon>Sar</taxon>
        <taxon>Stramenopiles</taxon>
        <taxon>Ochrophyta</taxon>
        <taxon>Bacillariophyta</taxon>
        <taxon>Coscinodiscophyceae</taxon>
        <taxon>Chaetocerotophycidae</taxon>
        <taxon>Chaetocerotales</taxon>
        <taxon>Chaetocerotaceae</taxon>
        <taxon>Chaetoceros</taxon>
    </lineage>
</organism>
<feature type="compositionally biased region" description="Basic and acidic residues" evidence="1">
    <location>
        <begin position="1"/>
        <end position="11"/>
    </location>
</feature>
<name>A0A7S3VBC6_9STRA</name>
<evidence type="ECO:0000256" key="2">
    <source>
        <dbReference type="SAM" id="Phobius"/>
    </source>
</evidence>
<sequence>MHFEPAHHDNDYSSGLLRSASSTKVKPEYVSQGSQGDSDYQQSSKFPSMSMLAAVVGVTMAAALVVKRQGWSMIPMRMPTNAAFISSAPVQQIARMGLFEAPLLSDEDMNAGGALNLSGRVTEMV</sequence>
<feature type="compositionally biased region" description="Low complexity" evidence="1">
    <location>
        <begin position="31"/>
        <end position="44"/>
    </location>
</feature>
<feature type="transmembrane region" description="Helical" evidence="2">
    <location>
        <begin position="46"/>
        <end position="66"/>
    </location>
</feature>
<feature type="region of interest" description="Disordered" evidence="1">
    <location>
        <begin position="1"/>
        <end position="44"/>
    </location>
</feature>
<keyword evidence="2" id="KW-0812">Transmembrane</keyword>
<keyword evidence="2" id="KW-0472">Membrane</keyword>